<proteinExistence type="predicted"/>
<protein>
    <submittedName>
        <fullName evidence="1">Uncharacterized protein</fullName>
    </submittedName>
</protein>
<comment type="caution">
    <text evidence="1">The sequence shown here is derived from an EMBL/GenBank/DDBJ whole genome shotgun (WGS) entry which is preliminary data.</text>
</comment>
<accession>A0ABV4U581</accession>
<gene>
    <name evidence="1" type="ORF">ACERK3_04955</name>
</gene>
<sequence length="178" mass="19562">MAPFGRLILLGILVIMFSHSQGRPVTAKRDVFFVVRSEEVVTSSLKLARLRFNNCARFEDDRDIAGQSDWAHDPRPTHIGHGQYVSAGMNGGMKILCCVFFIKAPPAGVGVIQIALTHQPNLGRVGQVGRVGQEGRLPHRSHGDQNRQCGDRHKSLVAESAKSHVVPSFCDGLKRLMN</sequence>
<reference evidence="1 2" key="1">
    <citation type="submission" date="2024-08" db="EMBL/GenBank/DDBJ databases">
        <title>Whole-genome sequencing of halo(alkali)philic microorganisms from hypersaline lakes.</title>
        <authorList>
            <person name="Sorokin D.Y."/>
            <person name="Merkel A.Y."/>
            <person name="Messina E."/>
            <person name="Yakimov M."/>
        </authorList>
    </citation>
    <scope>NUCLEOTIDE SEQUENCE [LARGE SCALE GENOMIC DNA]</scope>
    <source>
        <strain evidence="1 2">AB-hyl4</strain>
    </source>
</reference>
<dbReference type="EMBL" id="JBGUBD010000003">
    <property type="protein sequence ID" value="MFA9477639.1"/>
    <property type="molecule type" value="Genomic_DNA"/>
</dbReference>
<dbReference type="RefSeq" id="WP_425344901.1">
    <property type="nucleotide sequence ID" value="NZ_JBGUBD010000003.1"/>
</dbReference>
<keyword evidence="2" id="KW-1185">Reference proteome</keyword>
<dbReference type="Proteomes" id="UP001575105">
    <property type="component" value="Unassembled WGS sequence"/>
</dbReference>
<evidence type="ECO:0000313" key="1">
    <source>
        <dbReference type="EMBL" id="MFA9477639.1"/>
    </source>
</evidence>
<name>A0ABV4U581_9BACT</name>
<organism evidence="1 2">
    <name type="scientific">Natronomicrosphaera hydrolytica</name>
    <dbReference type="NCBI Taxonomy" id="3242702"/>
    <lineage>
        <taxon>Bacteria</taxon>
        <taxon>Pseudomonadati</taxon>
        <taxon>Planctomycetota</taxon>
        <taxon>Phycisphaerae</taxon>
        <taxon>Phycisphaerales</taxon>
        <taxon>Phycisphaeraceae</taxon>
        <taxon>Natronomicrosphaera</taxon>
    </lineage>
</organism>
<evidence type="ECO:0000313" key="2">
    <source>
        <dbReference type="Proteomes" id="UP001575105"/>
    </source>
</evidence>